<evidence type="ECO:0000256" key="1">
    <source>
        <dbReference type="SAM" id="Phobius"/>
    </source>
</evidence>
<feature type="transmembrane region" description="Helical" evidence="1">
    <location>
        <begin position="20"/>
        <end position="37"/>
    </location>
</feature>
<keyword evidence="1" id="KW-0472">Membrane</keyword>
<feature type="transmembrane region" description="Helical" evidence="1">
    <location>
        <begin position="137"/>
        <end position="159"/>
    </location>
</feature>
<organism evidence="2 3">
    <name type="scientific">Planifilum fimeticola</name>
    <dbReference type="NCBI Taxonomy" id="201975"/>
    <lineage>
        <taxon>Bacteria</taxon>
        <taxon>Bacillati</taxon>
        <taxon>Bacillota</taxon>
        <taxon>Bacilli</taxon>
        <taxon>Bacillales</taxon>
        <taxon>Thermoactinomycetaceae</taxon>
        <taxon>Planifilum</taxon>
    </lineage>
</organism>
<evidence type="ECO:0000313" key="2">
    <source>
        <dbReference type="EMBL" id="PRX42293.1"/>
    </source>
</evidence>
<comment type="caution">
    <text evidence="2">The sequence shown here is derived from an EMBL/GenBank/DDBJ whole genome shotgun (WGS) entry which is preliminary data.</text>
</comment>
<gene>
    <name evidence="2" type="ORF">CLV97_10280</name>
</gene>
<feature type="transmembrane region" description="Helical" evidence="1">
    <location>
        <begin position="103"/>
        <end position="125"/>
    </location>
</feature>
<evidence type="ECO:0000313" key="3">
    <source>
        <dbReference type="Proteomes" id="UP000237797"/>
    </source>
</evidence>
<protein>
    <submittedName>
        <fullName evidence="2">Fluoroquinolone transport system permease protein</fullName>
    </submittedName>
</protein>
<feature type="transmembrane region" description="Helical" evidence="1">
    <location>
        <begin position="211"/>
        <end position="228"/>
    </location>
</feature>
<accession>A0A2T0LIM5</accession>
<dbReference type="AlphaFoldDB" id="A0A2T0LIM5"/>
<dbReference type="OrthoDB" id="1551065at2"/>
<keyword evidence="3" id="KW-1185">Reference proteome</keyword>
<feature type="transmembrane region" description="Helical" evidence="1">
    <location>
        <begin position="57"/>
        <end position="82"/>
    </location>
</feature>
<dbReference type="RefSeq" id="WP_106343821.1">
    <property type="nucleotide sequence ID" value="NZ_PVNE01000002.1"/>
</dbReference>
<dbReference type="Proteomes" id="UP000237797">
    <property type="component" value="Unassembled WGS sequence"/>
</dbReference>
<name>A0A2T0LIM5_9BACL</name>
<feature type="transmembrane region" description="Helical" evidence="1">
    <location>
        <begin position="171"/>
        <end position="199"/>
    </location>
</feature>
<keyword evidence="1" id="KW-1133">Transmembrane helix</keyword>
<reference evidence="2 3" key="1">
    <citation type="submission" date="2018-03" db="EMBL/GenBank/DDBJ databases">
        <title>Genomic Encyclopedia of Archaeal and Bacterial Type Strains, Phase II (KMG-II): from individual species to whole genera.</title>
        <authorList>
            <person name="Goeker M."/>
        </authorList>
    </citation>
    <scope>NUCLEOTIDE SEQUENCE [LARGE SCALE GENOMIC DNA]</scope>
    <source>
        <strain evidence="2 3">DSM 44946</strain>
    </source>
</reference>
<keyword evidence="1" id="KW-0812">Transmembrane</keyword>
<proteinExistence type="predicted"/>
<sequence>MKRIFFLLHADLKNILRDPLLFLAAAGPLLLAVLFRLGTPVAAGWLERMFAFDLTPYYGLIQAVVLQLVPFVTGMVAGFLMLEERDEGLIPLFAVTPLMKSGYLLTRMFTPVLLSFIYSICIVHFASPSPVDEAKGLAASLLWTMEAAMLALLLAAFAANKVEGLALTKGAGILVFTPLAVQFLPRPWDVLILVFPTFWPSKVLFAKETPTWFALGLMIHLGIVWRLYRSFQKRVE</sequence>
<dbReference type="EMBL" id="PVNE01000002">
    <property type="protein sequence ID" value="PRX42293.1"/>
    <property type="molecule type" value="Genomic_DNA"/>
</dbReference>